<keyword evidence="1" id="KW-0732">Signal</keyword>
<accession>A0A6L2PFM5</accession>
<comment type="caution">
    <text evidence="2">The sequence shown here is derived from an EMBL/GenBank/DDBJ whole genome shotgun (WGS) entry which is preliminary data.</text>
</comment>
<feature type="signal peptide" evidence="1">
    <location>
        <begin position="1"/>
        <end position="18"/>
    </location>
</feature>
<dbReference type="InParanoid" id="A0A6L2PFM5"/>
<proteinExistence type="predicted"/>
<organism evidence="2 3">
    <name type="scientific">Coptotermes formosanus</name>
    <name type="common">Formosan subterranean termite</name>
    <dbReference type="NCBI Taxonomy" id="36987"/>
    <lineage>
        <taxon>Eukaryota</taxon>
        <taxon>Metazoa</taxon>
        <taxon>Ecdysozoa</taxon>
        <taxon>Arthropoda</taxon>
        <taxon>Hexapoda</taxon>
        <taxon>Insecta</taxon>
        <taxon>Pterygota</taxon>
        <taxon>Neoptera</taxon>
        <taxon>Polyneoptera</taxon>
        <taxon>Dictyoptera</taxon>
        <taxon>Blattodea</taxon>
        <taxon>Blattoidea</taxon>
        <taxon>Termitoidae</taxon>
        <taxon>Rhinotermitidae</taxon>
        <taxon>Coptotermes</taxon>
    </lineage>
</organism>
<dbReference type="OrthoDB" id="8194083at2759"/>
<protein>
    <submittedName>
        <fullName evidence="2">Uncharacterized protein</fullName>
    </submittedName>
</protein>
<sequence>RSSWAIIVCAMFAGHCSAQQFTPLVANSDSECALLLDGPGRTSAFDYNLNALRGTFGYSGQQTCITYDAVNQAYIQARKRI</sequence>
<dbReference type="EMBL" id="BLKM01000294">
    <property type="protein sequence ID" value="GFG31333.1"/>
    <property type="molecule type" value="Genomic_DNA"/>
</dbReference>
<evidence type="ECO:0000256" key="1">
    <source>
        <dbReference type="SAM" id="SignalP"/>
    </source>
</evidence>
<feature type="non-terminal residue" evidence="2">
    <location>
        <position position="1"/>
    </location>
</feature>
<evidence type="ECO:0000313" key="3">
    <source>
        <dbReference type="Proteomes" id="UP000502823"/>
    </source>
</evidence>
<evidence type="ECO:0000313" key="2">
    <source>
        <dbReference type="EMBL" id="GFG31333.1"/>
    </source>
</evidence>
<feature type="non-terminal residue" evidence="2">
    <location>
        <position position="81"/>
    </location>
</feature>
<feature type="chain" id="PRO_5026995131" evidence="1">
    <location>
        <begin position="19"/>
        <end position="81"/>
    </location>
</feature>
<dbReference type="AlphaFoldDB" id="A0A6L2PFM5"/>
<name>A0A6L2PFM5_COPFO</name>
<gene>
    <name evidence="2" type="ORF">Cfor_12892</name>
</gene>
<keyword evidence="3" id="KW-1185">Reference proteome</keyword>
<reference evidence="3" key="1">
    <citation type="submission" date="2020-01" db="EMBL/GenBank/DDBJ databases">
        <title>Draft genome sequence of the Termite Coptotermes fromosanus.</title>
        <authorList>
            <person name="Itakura S."/>
            <person name="Yosikawa Y."/>
            <person name="Umezawa K."/>
        </authorList>
    </citation>
    <scope>NUCLEOTIDE SEQUENCE [LARGE SCALE GENOMIC DNA]</scope>
</reference>
<dbReference type="Proteomes" id="UP000502823">
    <property type="component" value="Unassembled WGS sequence"/>
</dbReference>